<comment type="caution">
    <text evidence="15">The sequence shown here is derived from an EMBL/GenBank/DDBJ whole genome shotgun (WGS) entry which is preliminary data.</text>
</comment>
<dbReference type="GO" id="GO:0036064">
    <property type="term" value="C:ciliary basal body"/>
    <property type="evidence" value="ECO:0007669"/>
    <property type="project" value="TreeGrafter"/>
</dbReference>
<evidence type="ECO:0000256" key="8">
    <source>
        <dbReference type="ARBA" id="ARBA00023054"/>
    </source>
</evidence>
<feature type="compositionally biased region" description="Basic and acidic residues" evidence="13">
    <location>
        <begin position="586"/>
        <end position="603"/>
    </location>
</feature>
<feature type="compositionally biased region" description="Polar residues" evidence="13">
    <location>
        <begin position="743"/>
        <end position="761"/>
    </location>
</feature>
<feature type="compositionally biased region" description="Low complexity" evidence="13">
    <location>
        <begin position="809"/>
        <end position="827"/>
    </location>
</feature>
<dbReference type="GO" id="GO:0005737">
    <property type="term" value="C:cytoplasm"/>
    <property type="evidence" value="ECO:0007669"/>
    <property type="project" value="TreeGrafter"/>
</dbReference>
<feature type="compositionally biased region" description="Basic and acidic residues" evidence="13">
    <location>
        <begin position="370"/>
        <end position="383"/>
    </location>
</feature>
<keyword evidence="6 11" id="KW-0863">Zinc-finger</keyword>
<evidence type="ECO:0000256" key="3">
    <source>
        <dbReference type="ARBA" id="ARBA00009131"/>
    </source>
</evidence>
<gene>
    <name evidence="15" type="ORF">JOB18_020472</name>
</gene>
<keyword evidence="5" id="KW-0479">Metal-binding</keyword>
<comment type="subcellular location">
    <subcellularLocation>
        <location evidence="2">Cytoplasm</location>
        <location evidence="2">Cytoskeleton</location>
        <location evidence="2">Cilium basal body</location>
    </subcellularLocation>
    <subcellularLocation>
        <location evidence="1">Cytoplasm</location>
        <location evidence="1">Cytoskeleton</location>
        <location evidence="1">Microtubule organizing center</location>
        <location evidence="1">Centrosome</location>
        <location evidence="1">Centriole</location>
    </subcellularLocation>
</comment>
<evidence type="ECO:0000256" key="9">
    <source>
        <dbReference type="ARBA" id="ARBA00023212"/>
    </source>
</evidence>
<dbReference type="PROSITE" id="PS50157">
    <property type="entry name" value="ZINC_FINGER_C2H2_2"/>
    <property type="match status" value="1"/>
</dbReference>
<feature type="compositionally biased region" description="Basic and acidic residues" evidence="13">
    <location>
        <begin position="532"/>
        <end position="542"/>
    </location>
</feature>
<feature type="compositionally biased region" description="Polar residues" evidence="13">
    <location>
        <begin position="724"/>
        <end position="735"/>
    </location>
</feature>
<dbReference type="InterPro" id="IPR051241">
    <property type="entry name" value="DZIP_RILPL"/>
</dbReference>
<dbReference type="PANTHER" id="PTHR21502">
    <property type="entry name" value="ZINC FINGER PROTEIN DZIP1"/>
    <property type="match status" value="1"/>
</dbReference>
<dbReference type="AlphaFoldDB" id="A0AAV6RDC6"/>
<feature type="region of interest" description="Disordered" evidence="13">
    <location>
        <begin position="682"/>
        <end position="880"/>
    </location>
</feature>
<name>A0AAV6RDC6_SOLSE</name>
<evidence type="ECO:0000256" key="11">
    <source>
        <dbReference type="PROSITE-ProRule" id="PRU00042"/>
    </source>
</evidence>
<keyword evidence="16" id="KW-1185">Reference proteome</keyword>
<dbReference type="PROSITE" id="PS00028">
    <property type="entry name" value="ZINC_FINGER_C2H2_1"/>
    <property type="match status" value="1"/>
</dbReference>
<evidence type="ECO:0000256" key="6">
    <source>
        <dbReference type="ARBA" id="ARBA00022771"/>
    </source>
</evidence>
<protein>
    <submittedName>
        <fullName evidence="15">Zinc finger protein Dzip1-like isoform X1</fullName>
    </submittedName>
</protein>
<dbReference type="EMBL" id="JAGKHQ010000012">
    <property type="protein sequence ID" value="KAG7502470.1"/>
    <property type="molecule type" value="Genomic_DNA"/>
</dbReference>
<dbReference type="GO" id="GO:0005814">
    <property type="term" value="C:centriole"/>
    <property type="evidence" value="ECO:0007669"/>
    <property type="project" value="UniProtKB-SubCell"/>
</dbReference>
<feature type="region of interest" description="Disordered" evidence="13">
    <location>
        <begin position="513"/>
        <end position="618"/>
    </location>
</feature>
<dbReference type="InterPro" id="IPR058883">
    <property type="entry name" value="DZIP1_dom"/>
</dbReference>
<dbReference type="Pfam" id="PF25977">
    <property type="entry name" value="DZIP1"/>
    <property type="match status" value="1"/>
</dbReference>
<evidence type="ECO:0000256" key="12">
    <source>
        <dbReference type="SAM" id="Coils"/>
    </source>
</evidence>
<dbReference type="Pfam" id="PF13815">
    <property type="entry name" value="Dzip-like_N"/>
    <property type="match status" value="1"/>
</dbReference>
<evidence type="ECO:0000313" key="16">
    <source>
        <dbReference type="Proteomes" id="UP000693946"/>
    </source>
</evidence>
<feature type="region of interest" description="Disordered" evidence="13">
    <location>
        <begin position="355"/>
        <end position="383"/>
    </location>
</feature>
<evidence type="ECO:0000256" key="5">
    <source>
        <dbReference type="ARBA" id="ARBA00022723"/>
    </source>
</evidence>
<evidence type="ECO:0000259" key="14">
    <source>
        <dbReference type="PROSITE" id="PS50157"/>
    </source>
</evidence>
<evidence type="ECO:0000256" key="4">
    <source>
        <dbReference type="ARBA" id="ARBA00022490"/>
    </source>
</evidence>
<proteinExistence type="inferred from homology"/>
<dbReference type="GO" id="GO:0060271">
    <property type="term" value="P:cilium assembly"/>
    <property type="evidence" value="ECO:0007669"/>
    <property type="project" value="TreeGrafter"/>
</dbReference>
<dbReference type="Proteomes" id="UP000693946">
    <property type="component" value="Linkage Group LG2"/>
</dbReference>
<feature type="compositionally biased region" description="Basic and acidic residues" evidence="13">
    <location>
        <begin position="658"/>
        <end position="670"/>
    </location>
</feature>
<feature type="compositionally biased region" description="Polar residues" evidence="13">
    <location>
        <begin position="543"/>
        <end position="556"/>
    </location>
</feature>
<keyword evidence="7" id="KW-0862">Zinc</keyword>
<feature type="compositionally biased region" description="Polar residues" evidence="13">
    <location>
        <begin position="355"/>
        <end position="366"/>
    </location>
</feature>
<feature type="compositionally biased region" description="Polar residues" evidence="13">
    <location>
        <begin position="789"/>
        <end position="800"/>
    </location>
</feature>
<keyword evidence="10" id="KW-0966">Cell projection</keyword>
<evidence type="ECO:0000256" key="10">
    <source>
        <dbReference type="ARBA" id="ARBA00023273"/>
    </source>
</evidence>
<accession>A0AAV6RDC6</accession>
<keyword evidence="9" id="KW-0206">Cytoskeleton</keyword>
<feature type="domain" description="C2H2-type" evidence="14">
    <location>
        <begin position="296"/>
        <end position="324"/>
    </location>
</feature>
<comment type="similarity">
    <text evidence="3">Belongs to the DZIP C2H2-type zinc-finger protein family.</text>
</comment>
<reference evidence="15 16" key="1">
    <citation type="journal article" date="2021" name="Sci. Rep.">
        <title>Chromosome anchoring in Senegalese sole (Solea senegalensis) reveals sex-associated markers and genome rearrangements in flatfish.</title>
        <authorList>
            <person name="Guerrero-Cozar I."/>
            <person name="Gomez-Garrido J."/>
            <person name="Berbel C."/>
            <person name="Martinez-Blanch J.F."/>
            <person name="Alioto T."/>
            <person name="Claros M.G."/>
            <person name="Gagnaire P.A."/>
            <person name="Manchado M."/>
        </authorList>
    </citation>
    <scope>NUCLEOTIDE SEQUENCE [LARGE SCALE GENOMIC DNA]</scope>
    <source>
        <strain evidence="15">Sse05_10M</strain>
    </source>
</reference>
<feature type="region of interest" description="Disordered" evidence="13">
    <location>
        <begin position="941"/>
        <end position="984"/>
    </location>
</feature>
<feature type="compositionally biased region" description="Polar residues" evidence="13">
    <location>
        <begin position="956"/>
        <end position="968"/>
    </location>
</feature>
<evidence type="ECO:0000256" key="7">
    <source>
        <dbReference type="ARBA" id="ARBA00022833"/>
    </source>
</evidence>
<evidence type="ECO:0000313" key="15">
    <source>
        <dbReference type="EMBL" id="KAG7502470.1"/>
    </source>
</evidence>
<dbReference type="InterPro" id="IPR032714">
    <property type="entry name" value="DZIP1_N"/>
</dbReference>
<dbReference type="PANTHER" id="PTHR21502:SF5">
    <property type="entry name" value="CILIUM ASSEMBLY PROTEIN DZIP1"/>
    <property type="match status" value="1"/>
</dbReference>
<keyword evidence="4" id="KW-0963">Cytoplasm</keyword>
<evidence type="ECO:0000256" key="1">
    <source>
        <dbReference type="ARBA" id="ARBA00004114"/>
    </source>
</evidence>
<feature type="compositionally biased region" description="Polar residues" evidence="13">
    <location>
        <begin position="861"/>
        <end position="871"/>
    </location>
</feature>
<dbReference type="GO" id="GO:0008270">
    <property type="term" value="F:zinc ion binding"/>
    <property type="evidence" value="ECO:0007669"/>
    <property type="project" value="UniProtKB-KW"/>
</dbReference>
<evidence type="ECO:0000256" key="2">
    <source>
        <dbReference type="ARBA" id="ARBA00004120"/>
    </source>
</evidence>
<keyword evidence="8 12" id="KW-0175">Coiled coil</keyword>
<evidence type="ECO:0000256" key="13">
    <source>
        <dbReference type="SAM" id="MobiDB-lite"/>
    </source>
</evidence>
<feature type="coiled-coil region" evidence="12">
    <location>
        <begin position="240"/>
        <end position="278"/>
    </location>
</feature>
<feature type="compositionally biased region" description="Low complexity" evidence="13">
    <location>
        <begin position="712"/>
        <end position="723"/>
    </location>
</feature>
<sequence>MMPARYYCFAIHLYGFNLTDALHFHAFDSLSGNTADCTQCFHNTSLPRDARLRRHSNVADARPRLCRVELPARGRNRRGASVFDRFLPVQGNKRQSEMPFHEGVYTPYTGDTQGTHSSAGIPSLLNSPLSQHTVNGHSVPAAEMTPSIGTASIPPFKFRPRRETVDWRRINAVDVDHVVSQLDVDTLQEHINTVTFCSLDGERCQRCQSPVDPVLIKLLRLAQFTVEWVLHCQEVLTLNLHAAEEKLAAGGRERKELLDQQTKQEEKVKSMAAELKQRKKMIRTQQSLLVPHIISKKCAHCDKTFLNATFLQSHLQRRHPEEYESQLRSDNENKSVIEDLKMEISSQKEQISQLQQSLQAKTAQSHMQRRHPEDYGGELHSDSEKKSVIENLKMEIVNQKEQMVQLQQSLQAKSAVEKELQNMHKDLMRELDHFKTEEMTRNIQALNEANQNLTAKHSQPERDLDIYKEMQTHAIQKLEHQLVKQEKKMESRLQDIQAQHESEKNQLLKELGRMQSSVSRLQQERSQWQQQEMERRLQEKEQTIQAQRKQMRNVSSKPPKVTEVPVSAPAPEPKPKKVVLDSSSVSERRLVEKKLEPVRERKQNVSSNSLKKDPRMKKEIRQVLEQTLIKRLETLGVKSDQGGLKRKTFTSCSTRMQSEQDKTAKKMPDYWHHREELASTLEEKMGGQRRGSSPAPKSQAAFRQSDKALQIRPRSSSLPSRSSHVTSGPAVTQPKTPQPAPRTKSTAQPKTSTPNTKTVQRTFKDKTPPFSSEEESEEEDQPQRHRSGKTPQSRLNQANPIQVKAGKASPVQTSKSFSSSSQQPRGSAGVVTKTAITKIDSGDDDTEWSEVSELHEIDPRQLQSYTDQNGNMDKRNFGKENKINIMARKIGQHYAQRSVKKPAGAVSILTERKDMVQELEDTDLEESSDWLVSSLEDRLEMSKPAQGSGPLKKSVDSPSTSVWGTSTGKAPKSAGLTEAGTGSTLKSTLCSLSDISDSDDISN</sequence>
<organism evidence="15 16">
    <name type="scientific">Solea senegalensis</name>
    <name type="common">Senegalese sole</name>
    <dbReference type="NCBI Taxonomy" id="28829"/>
    <lineage>
        <taxon>Eukaryota</taxon>
        <taxon>Metazoa</taxon>
        <taxon>Chordata</taxon>
        <taxon>Craniata</taxon>
        <taxon>Vertebrata</taxon>
        <taxon>Euteleostomi</taxon>
        <taxon>Actinopterygii</taxon>
        <taxon>Neopterygii</taxon>
        <taxon>Teleostei</taxon>
        <taxon>Neoteleostei</taxon>
        <taxon>Acanthomorphata</taxon>
        <taxon>Carangaria</taxon>
        <taxon>Pleuronectiformes</taxon>
        <taxon>Pleuronectoidei</taxon>
        <taxon>Soleidae</taxon>
        <taxon>Solea</taxon>
    </lineage>
</organism>
<dbReference type="InterPro" id="IPR013087">
    <property type="entry name" value="Znf_C2H2_type"/>
</dbReference>
<feature type="region of interest" description="Disordered" evidence="13">
    <location>
        <begin position="643"/>
        <end position="670"/>
    </location>
</feature>